<dbReference type="Pfam" id="PF13205">
    <property type="entry name" value="Big_5"/>
    <property type="match status" value="1"/>
</dbReference>
<evidence type="ECO:0000256" key="2">
    <source>
        <dbReference type="SAM" id="MobiDB-lite"/>
    </source>
</evidence>
<name>A0A0G0VB94_9BACT</name>
<evidence type="ECO:0000259" key="4">
    <source>
        <dbReference type="Pfam" id="PF13205"/>
    </source>
</evidence>
<feature type="transmembrane region" description="Helical" evidence="3">
    <location>
        <begin position="9"/>
        <end position="27"/>
    </location>
</feature>
<keyword evidence="3" id="KW-0812">Transmembrane</keyword>
<accession>A0A0G0VB94</accession>
<evidence type="ECO:0000313" key="5">
    <source>
        <dbReference type="EMBL" id="KKR98183.1"/>
    </source>
</evidence>
<dbReference type="EMBL" id="LCAW01000020">
    <property type="protein sequence ID" value="KKR98183.1"/>
    <property type="molecule type" value="Genomic_DNA"/>
</dbReference>
<keyword evidence="3" id="KW-1133">Transmembrane helix</keyword>
<protein>
    <recommendedName>
        <fullName evidence="4">SbsA Ig-like domain-containing protein</fullName>
    </recommendedName>
</protein>
<proteinExistence type="predicted"/>
<dbReference type="Proteomes" id="UP000033930">
    <property type="component" value="Unassembled WGS sequence"/>
</dbReference>
<feature type="compositionally biased region" description="Acidic residues" evidence="2">
    <location>
        <begin position="655"/>
        <end position="685"/>
    </location>
</feature>
<feature type="domain" description="SbsA Ig-like" evidence="4">
    <location>
        <begin position="526"/>
        <end position="617"/>
    </location>
</feature>
<keyword evidence="1" id="KW-0732">Signal</keyword>
<dbReference type="AlphaFoldDB" id="A0A0G0VB94"/>
<evidence type="ECO:0000256" key="3">
    <source>
        <dbReference type="SAM" id="Phobius"/>
    </source>
</evidence>
<organism evidence="5 6">
    <name type="scientific">Candidatus Uhrbacteria bacterium GW2011_GWC1_41_20</name>
    <dbReference type="NCBI Taxonomy" id="1618983"/>
    <lineage>
        <taxon>Bacteria</taxon>
        <taxon>Candidatus Uhriibacteriota</taxon>
    </lineage>
</organism>
<sequence length="851" mass="88321">MSKTCKRRFLSSIGITIVAVLAIGVAWNSMNVPAAKAAGGDGATNNITLWDTNANGKIDRIIMGIANPNFGAEQMVVNANWNDCLDVQYNGVDITISGTPSIPAGADPAVLTIDLSESDTDLLVNTDAVNTIAEIEVIYTGAAIGQCIDDGTDEDMNDIAGDTGAADTEIDMASPVIVSAVYQDSGSADGTVDLILTTWSENVTQTGAGANDYTIGAGDITATFSASANDIGGDTTINVTLTADTNETGVNGGTEPNILYVAGNGDPVHDEALVPNNAVANGAGAITVTDDAAPFLRTDGAYAPRYSDNGSDGTIDRITLDFTENTTISYTDANWTVTAGDLTSADVTALTSGSGTTTIVLTATAATGLTGVSGGTEPQIAYAHATNIGDGTNYLTSISATNLVDAAAPQIKTLGYLDVDLDGKIDTISLYFSETLDAASVLSHENLLLTVGDFTSAAFGSAGLDLVGAVSTVDITLGTEASVVDTRSDTLVSVTTQDGVAAFSLTDGTNENTTPKAEAQITDNYDKAKPVIKTVTPTDASTAQSRTNSVVYTFSEPMAADAWVEGTEFDSTPDGSGWSGTWSGDGNLTMTLTHSPFLCVQSYSIAFIPAQIAATGGESGFTALSNTSTAPIGVTHTFTTMSCSSGSSSSSSTTTEEEEEAVVEEEETTTEDEAVVEEETSDDEITAPSTGEQAYSPVTGELEDVSVVTAGDYIKSPYFSTVYYIAEDLTRRPFMDSQTFFTYSDTFDEVSTVTDATLATLDLGSVMLPNSGVVLVKIQSDPKTYAIDEGNNLRWITTEAVANALYGANWNQYIIDIAPTFFTKFGTGADVTAESDITVSTGMKTRAELAE</sequence>
<feature type="region of interest" description="Disordered" evidence="2">
    <location>
        <begin position="643"/>
        <end position="695"/>
    </location>
</feature>
<evidence type="ECO:0000313" key="6">
    <source>
        <dbReference type="Proteomes" id="UP000033930"/>
    </source>
</evidence>
<reference evidence="5 6" key="1">
    <citation type="journal article" date="2015" name="Nature">
        <title>rRNA introns, odd ribosomes, and small enigmatic genomes across a large radiation of phyla.</title>
        <authorList>
            <person name="Brown C.T."/>
            <person name="Hug L.A."/>
            <person name="Thomas B.C."/>
            <person name="Sharon I."/>
            <person name="Castelle C.J."/>
            <person name="Singh A."/>
            <person name="Wilkins M.J."/>
            <person name="Williams K.H."/>
            <person name="Banfield J.F."/>
        </authorList>
    </citation>
    <scope>NUCLEOTIDE SEQUENCE [LARGE SCALE GENOMIC DNA]</scope>
</reference>
<evidence type="ECO:0000256" key="1">
    <source>
        <dbReference type="ARBA" id="ARBA00022729"/>
    </source>
</evidence>
<dbReference type="InterPro" id="IPR032812">
    <property type="entry name" value="SbsA_Ig"/>
</dbReference>
<gene>
    <name evidence="5" type="ORF">UU50_C0020G0001</name>
</gene>
<keyword evidence="3" id="KW-0472">Membrane</keyword>
<comment type="caution">
    <text evidence="5">The sequence shown here is derived from an EMBL/GenBank/DDBJ whole genome shotgun (WGS) entry which is preliminary data.</text>
</comment>
<dbReference type="PATRIC" id="fig|1618983.3.peg.784"/>